<evidence type="ECO:0000256" key="2">
    <source>
        <dbReference type="ARBA" id="ARBA00007441"/>
    </source>
</evidence>
<dbReference type="InterPro" id="IPR015424">
    <property type="entry name" value="PyrdxlP-dep_Trfase"/>
</dbReference>
<dbReference type="SUPFAM" id="SSF47699">
    <property type="entry name" value="Bifunctional inhibitor/lipid-transfer protein/seed storage 2S albumin"/>
    <property type="match status" value="1"/>
</dbReference>
<dbReference type="GO" id="GO:0006572">
    <property type="term" value="P:L-tyrosine catabolic process"/>
    <property type="evidence" value="ECO:0007669"/>
    <property type="project" value="TreeGrafter"/>
</dbReference>
<dbReference type="Gene3D" id="3.40.640.10">
    <property type="entry name" value="Type I PLP-dependent aspartate aminotransferase-like (Major domain)"/>
    <property type="match status" value="1"/>
</dbReference>
<dbReference type="AlphaFoldDB" id="A0A834LJE4"/>
<dbReference type="PANTHER" id="PTHR45744">
    <property type="entry name" value="TYROSINE AMINOTRANSFERASE"/>
    <property type="match status" value="1"/>
</dbReference>
<keyword evidence="3 4" id="KW-0663">Pyridoxal phosphate</keyword>
<evidence type="ECO:0000259" key="6">
    <source>
        <dbReference type="Pfam" id="PF00155"/>
    </source>
</evidence>
<dbReference type="GO" id="GO:0030170">
    <property type="term" value="F:pyridoxal phosphate binding"/>
    <property type="evidence" value="ECO:0007669"/>
    <property type="project" value="InterPro"/>
</dbReference>
<comment type="cofactor">
    <cofactor evidence="1 4 5">
        <name>pyridoxal 5'-phosphate</name>
        <dbReference type="ChEBI" id="CHEBI:597326"/>
    </cofactor>
</comment>
<dbReference type="GO" id="GO:0004838">
    <property type="term" value="F:L-tyrosine-2-oxoglutarate transaminase activity"/>
    <property type="evidence" value="ECO:0007669"/>
    <property type="project" value="TreeGrafter"/>
</dbReference>
<evidence type="ECO:0000256" key="1">
    <source>
        <dbReference type="ARBA" id="ARBA00001933"/>
    </source>
</evidence>
<dbReference type="PANTHER" id="PTHR45744:SF14">
    <property type="entry name" value="TYROSINE AMINOTRANSFERASE-LIKE"/>
    <property type="match status" value="1"/>
</dbReference>
<dbReference type="Gene3D" id="1.10.110.10">
    <property type="entry name" value="Plant lipid-transfer and hydrophobic proteins"/>
    <property type="match status" value="1"/>
</dbReference>
<dbReference type="EMBL" id="WJXA01000006">
    <property type="protein sequence ID" value="KAF7141852.1"/>
    <property type="molecule type" value="Genomic_DNA"/>
</dbReference>
<sequence>MENGTAERWGFRGNEVLSTASAITIRGVLNEVMGNINESDPRPVIPLGHGDPSASPCFRTTQIADDAIADALHSAKFNGYAPTVGVLQARRAIADYLSKDLPYKLSPGDIYLTIGCTQAIEVILTALARPKANILLPRPGFPFYEARAAYSRLEVRHFDLLPEKGWEVDLDAVVSLADENTVGMVVINPGNPCGNVFTYQHLKKIAETAKKLGILVIADEVYDHLTFGSNPFVPMGVFGSIVPVVTVGSISKRWIVPGWRLGWLVTNDPNGILEKHGVLSLSLSVVSPGKPCHVYLIAIWKCELYTVIYKKLMSSFSGSQIVDCIKGFLNISSDPATFIQAAVPQILEKTGDVFFSKIVNLLREAADVCYDTIKEIPCITCPNKPEGSMFVMVKLNLSLLEDIKDDIDFCVKLAKEESVVVLPGVAVGLKNWLRIAFAIEPSSLEDGLGRIKPPCPWTGHDCADVAGYFLPCMNFLEGFEPDPAPACCGQLGKLNTIAGRKDGPQRICKCVADLVEVVGTILEPHDEALPSMC</sequence>
<dbReference type="InterPro" id="IPR036312">
    <property type="entry name" value="Bifun_inhib/LTP/seed_sf"/>
</dbReference>
<dbReference type="PIRSF" id="PIRSF000517">
    <property type="entry name" value="Tyr_transaminase"/>
    <property type="match status" value="1"/>
</dbReference>
<dbReference type="InterPro" id="IPR015422">
    <property type="entry name" value="PyrdxlP-dep_Trfase_small"/>
</dbReference>
<dbReference type="FunFam" id="3.90.1150.10:FF:000040">
    <property type="entry name" value="Tyrosine aminotransferase"/>
    <property type="match status" value="1"/>
</dbReference>
<dbReference type="InterPro" id="IPR004839">
    <property type="entry name" value="Aminotransferase_I/II_large"/>
</dbReference>
<reference evidence="7" key="1">
    <citation type="submission" date="2019-11" db="EMBL/GenBank/DDBJ databases">
        <authorList>
            <person name="Liu Y."/>
            <person name="Hou J."/>
            <person name="Li T.-Q."/>
            <person name="Guan C.-H."/>
            <person name="Wu X."/>
            <person name="Wu H.-Z."/>
            <person name="Ling F."/>
            <person name="Zhang R."/>
            <person name="Shi X.-G."/>
            <person name="Ren J.-P."/>
            <person name="Chen E.-F."/>
            <person name="Sun J.-M."/>
        </authorList>
    </citation>
    <scope>NUCLEOTIDE SEQUENCE</scope>
    <source>
        <strain evidence="7">Adult_tree_wgs_1</strain>
        <tissue evidence="7">Leaves</tissue>
    </source>
</reference>
<evidence type="ECO:0000256" key="4">
    <source>
        <dbReference type="PIRNR" id="PIRNR000517"/>
    </source>
</evidence>
<proteinExistence type="inferred from homology"/>
<comment type="similarity">
    <text evidence="2 4">Belongs to the class-I pyridoxal-phosphate-dependent aminotransferase family.</text>
</comment>
<protein>
    <recommendedName>
        <fullName evidence="6">Aminotransferase class I/classII large domain-containing protein</fullName>
    </recommendedName>
</protein>
<dbReference type="InterPro" id="IPR005958">
    <property type="entry name" value="TyrNic_aminoTrfase"/>
</dbReference>
<keyword evidence="8" id="KW-1185">Reference proteome</keyword>
<dbReference type="FunFam" id="3.40.640.10:FF:000048">
    <property type="entry name" value="tyrosine aminotransferase"/>
    <property type="match status" value="1"/>
</dbReference>
<evidence type="ECO:0000313" key="7">
    <source>
        <dbReference type="EMBL" id="KAF7141852.1"/>
    </source>
</evidence>
<dbReference type="CDD" id="cd00609">
    <property type="entry name" value="AAT_like"/>
    <property type="match status" value="1"/>
</dbReference>
<evidence type="ECO:0000256" key="3">
    <source>
        <dbReference type="ARBA" id="ARBA00022898"/>
    </source>
</evidence>
<dbReference type="OrthoDB" id="7042322at2759"/>
<dbReference type="Gene3D" id="3.90.1150.10">
    <property type="entry name" value="Aspartate Aminotransferase, domain 1"/>
    <property type="match status" value="2"/>
</dbReference>
<dbReference type="Proteomes" id="UP000626092">
    <property type="component" value="Unassembled WGS sequence"/>
</dbReference>
<accession>A0A834LJE4</accession>
<evidence type="ECO:0000256" key="5">
    <source>
        <dbReference type="PIRSR" id="PIRSR000517-1"/>
    </source>
</evidence>
<feature type="domain" description="Aminotransferase class I/classII large" evidence="6">
    <location>
        <begin position="43"/>
        <end position="451"/>
    </location>
</feature>
<dbReference type="Pfam" id="PF00155">
    <property type="entry name" value="Aminotran_1_2"/>
    <property type="match status" value="1"/>
</dbReference>
<feature type="modified residue" description="N6-(pyridoxal phosphate)lysine" evidence="5">
    <location>
        <position position="252"/>
    </location>
</feature>
<dbReference type="NCBIfam" id="TIGR01265">
    <property type="entry name" value="tyr_nico_aTase"/>
    <property type="match status" value="1"/>
</dbReference>
<dbReference type="InterPro" id="IPR015421">
    <property type="entry name" value="PyrdxlP-dep_Trfase_major"/>
</dbReference>
<evidence type="ECO:0000313" key="8">
    <source>
        <dbReference type="Proteomes" id="UP000626092"/>
    </source>
</evidence>
<gene>
    <name evidence="7" type="ORF">RHSIM_Rhsim06G0138800</name>
</gene>
<comment type="caution">
    <text evidence="7">The sequence shown here is derived from an EMBL/GenBank/DDBJ whole genome shotgun (WGS) entry which is preliminary data.</text>
</comment>
<dbReference type="SUPFAM" id="SSF53383">
    <property type="entry name" value="PLP-dependent transferases"/>
    <property type="match status" value="1"/>
</dbReference>
<organism evidence="7 8">
    <name type="scientific">Rhododendron simsii</name>
    <name type="common">Sims's rhododendron</name>
    <dbReference type="NCBI Taxonomy" id="118357"/>
    <lineage>
        <taxon>Eukaryota</taxon>
        <taxon>Viridiplantae</taxon>
        <taxon>Streptophyta</taxon>
        <taxon>Embryophyta</taxon>
        <taxon>Tracheophyta</taxon>
        <taxon>Spermatophyta</taxon>
        <taxon>Magnoliopsida</taxon>
        <taxon>eudicotyledons</taxon>
        <taxon>Gunneridae</taxon>
        <taxon>Pentapetalae</taxon>
        <taxon>asterids</taxon>
        <taxon>Ericales</taxon>
        <taxon>Ericaceae</taxon>
        <taxon>Ericoideae</taxon>
        <taxon>Rhodoreae</taxon>
        <taxon>Rhododendron</taxon>
    </lineage>
</organism>
<name>A0A834LJE4_RHOSS</name>